<dbReference type="AlphaFoldDB" id="D3BAW1"/>
<evidence type="ECO:0000313" key="2">
    <source>
        <dbReference type="EMBL" id="EFA81698.1"/>
    </source>
</evidence>
<accession>D3BAW1</accession>
<gene>
    <name evidence="2" type="ORF">PPL_05692</name>
</gene>
<dbReference type="EMBL" id="ADBJ01000025">
    <property type="protein sequence ID" value="EFA81698.1"/>
    <property type="molecule type" value="Genomic_DNA"/>
</dbReference>
<comment type="caution">
    <text evidence="2">The sequence shown here is derived from an EMBL/GenBank/DDBJ whole genome shotgun (WGS) entry which is preliminary data.</text>
</comment>
<dbReference type="GeneID" id="31361176"/>
<dbReference type="RefSeq" id="XP_020433815.1">
    <property type="nucleotide sequence ID" value="XM_020576566.1"/>
</dbReference>
<proteinExistence type="predicted"/>
<dbReference type="InParanoid" id="D3BAW1"/>
<reference evidence="2 3" key="1">
    <citation type="journal article" date="2011" name="Genome Res.">
        <title>Phylogeny-wide analysis of social amoeba genomes highlights ancient origins for complex intercellular communication.</title>
        <authorList>
            <person name="Heidel A.J."/>
            <person name="Lawal H.M."/>
            <person name="Felder M."/>
            <person name="Schilde C."/>
            <person name="Helps N.R."/>
            <person name="Tunggal B."/>
            <person name="Rivero F."/>
            <person name="John U."/>
            <person name="Schleicher M."/>
            <person name="Eichinger L."/>
            <person name="Platzer M."/>
            <person name="Noegel A.A."/>
            <person name="Schaap P."/>
            <person name="Gloeckner G."/>
        </authorList>
    </citation>
    <scope>NUCLEOTIDE SEQUENCE [LARGE SCALE GENOMIC DNA]</scope>
    <source>
        <strain evidence="3">ATCC 26659 / Pp 5 / PN500</strain>
    </source>
</reference>
<feature type="coiled-coil region" evidence="1">
    <location>
        <begin position="47"/>
        <end position="120"/>
    </location>
</feature>
<keyword evidence="1" id="KW-0175">Coiled coil</keyword>
<evidence type="ECO:0000256" key="1">
    <source>
        <dbReference type="SAM" id="Coils"/>
    </source>
</evidence>
<dbReference type="Proteomes" id="UP000001396">
    <property type="component" value="Unassembled WGS sequence"/>
</dbReference>
<sequence length="264" mass="30274">MFNLFNKKSNRNENYKSAEREDDDFVIVNDGVTQSGWVALNDDHQYIQQQYQQLQQQQLQQQQQQQQQQQEQQQQTNSNILPIYQIKQQQLNLDELEVQNQDEQQEQEEVVQQVEQLSEEDVPNIIDFRVVRESNPLVDFDVVNCNNNNNSNNNNECDIVVPVAENSIGSPMIVEDQEIVPTINTEPILIKTTGKSENNYASPSNNIKPYFTRTTNTSTSYTNTSPVPIRGGFTRSSVPTTNYVSNTNVTSYISTSKTTGTYFD</sequence>
<dbReference type="OMA" id="PNIIDFR"/>
<organism evidence="2 3">
    <name type="scientific">Heterostelium pallidum (strain ATCC 26659 / Pp 5 / PN500)</name>
    <name type="common">Cellular slime mold</name>
    <name type="synonym">Polysphondylium pallidum</name>
    <dbReference type="NCBI Taxonomy" id="670386"/>
    <lineage>
        <taxon>Eukaryota</taxon>
        <taxon>Amoebozoa</taxon>
        <taxon>Evosea</taxon>
        <taxon>Eumycetozoa</taxon>
        <taxon>Dictyostelia</taxon>
        <taxon>Acytosteliales</taxon>
        <taxon>Acytosteliaceae</taxon>
        <taxon>Heterostelium</taxon>
    </lineage>
</organism>
<protein>
    <submittedName>
        <fullName evidence="2">Uncharacterized protein</fullName>
    </submittedName>
</protein>
<evidence type="ECO:0000313" key="3">
    <source>
        <dbReference type="Proteomes" id="UP000001396"/>
    </source>
</evidence>
<name>D3BAW1_HETP5</name>
<keyword evidence="3" id="KW-1185">Reference proteome</keyword>